<evidence type="ECO:0000256" key="1">
    <source>
        <dbReference type="ARBA" id="ARBA00022574"/>
    </source>
</evidence>
<comment type="similarity">
    <text evidence="3">Belongs to the THOC3 family.</text>
</comment>
<dbReference type="STRING" id="112498.A0A2D3UNU9"/>
<dbReference type="GeneID" id="35597791"/>
<organism evidence="5 6">
    <name type="scientific">Ramularia collo-cygni</name>
    <dbReference type="NCBI Taxonomy" id="112498"/>
    <lineage>
        <taxon>Eukaryota</taxon>
        <taxon>Fungi</taxon>
        <taxon>Dikarya</taxon>
        <taxon>Ascomycota</taxon>
        <taxon>Pezizomycotina</taxon>
        <taxon>Dothideomycetes</taxon>
        <taxon>Dothideomycetidae</taxon>
        <taxon>Mycosphaerellales</taxon>
        <taxon>Mycosphaerellaceae</taxon>
        <taxon>Ramularia</taxon>
    </lineage>
</organism>
<evidence type="ECO:0000313" key="6">
    <source>
        <dbReference type="Proteomes" id="UP000225277"/>
    </source>
</evidence>
<dbReference type="InterPro" id="IPR040132">
    <property type="entry name" value="Tex1/THOC3"/>
</dbReference>
<gene>
    <name evidence="5" type="ORF">RCC_02576</name>
</gene>
<evidence type="ECO:0000256" key="3">
    <source>
        <dbReference type="ARBA" id="ARBA00046343"/>
    </source>
</evidence>
<dbReference type="PROSITE" id="PS00678">
    <property type="entry name" value="WD_REPEATS_1"/>
    <property type="match status" value="1"/>
</dbReference>
<dbReference type="Pfam" id="PF00400">
    <property type="entry name" value="WD40"/>
    <property type="match status" value="3"/>
</dbReference>
<dbReference type="SUPFAM" id="SSF50978">
    <property type="entry name" value="WD40 repeat-like"/>
    <property type="match status" value="1"/>
</dbReference>
<dbReference type="AlphaFoldDB" id="A0A2D3UNU9"/>
<name>A0A2D3UNU9_9PEZI</name>
<dbReference type="SMART" id="SM00320">
    <property type="entry name" value="WD40"/>
    <property type="match status" value="6"/>
</dbReference>
<sequence>MAPAPRPRPLRKDYVAAAFKPAKPTVFSESARPSSLAPNIRSVSWSPTGSLIAQSTSVNIRVWNAERPDVKASSEMKDGARGTAHSMAVEKVAFNPRREALLASTGLDGMVKLWDVRAPGGAVGGMRGSTTVKSAEHKVGGQGLFLTWHPAGTELLVGRQDDVVTALDVRKMDTALLELHPTDRSPLKDRGSFNMMAFSNSGREVFATTGDGPVKVLDYPTMQPIYTLAAHTSNTYAVQHSPAGNYVAVGASDSLISLWDTNTWMCTHVLSHHTSAVRDLSFSFDGSYLVAGCGADRDGDKGLDIYHVDTGESVHTIETVNAVSWVAWHPLKYAIAYGGDPGGLKIAGVFKD</sequence>
<dbReference type="InterPro" id="IPR036322">
    <property type="entry name" value="WD40_repeat_dom_sf"/>
</dbReference>
<feature type="repeat" description="WD" evidence="4">
    <location>
        <begin position="228"/>
        <end position="263"/>
    </location>
</feature>
<feature type="repeat" description="WD" evidence="4">
    <location>
        <begin position="82"/>
        <end position="117"/>
    </location>
</feature>
<dbReference type="GO" id="GO:0006406">
    <property type="term" value="P:mRNA export from nucleus"/>
    <property type="evidence" value="ECO:0007669"/>
    <property type="project" value="InterPro"/>
</dbReference>
<dbReference type="PANTHER" id="PTHR22839:SF0">
    <property type="entry name" value="THO COMPLEX SUBUNIT 3"/>
    <property type="match status" value="1"/>
</dbReference>
<accession>A0A2D3UNU9</accession>
<dbReference type="RefSeq" id="XP_023623634.1">
    <property type="nucleotide sequence ID" value="XM_023767866.1"/>
</dbReference>
<dbReference type="OrthoDB" id="340259at2759"/>
<dbReference type="InterPro" id="IPR001680">
    <property type="entry name" value="WD40_rpt"/>
</dbReference>
<evidence type="ECO:0000313" key="5">
    <source>
        <dbReference type="EMBL" id="CZT16741.1"/>
    </source>
</evidence>
<dbReference type="PROSITE" id="PS50082">
    <property type="entry name" value="WD_REPEATS_2"/>
    <property type="match status" value="2"/>
</dbReference>
<keyword evidence="6" id="KW-1185">Reference proteome</keyword>
<protein>
    <submittedName>
        <fullName evidence="5">Related to THO complex subunit 3</fullName>
    </submittedName>
</protein>
<dbReference type="Gene3D" id="2.130.10.10">
    <property type="entry name" value="YVTN repeat-like/Quinoprotein amine dehydrogenase"/>
    <property type="match status" value="2"/>
</dbReference>
<dbReference type="GO" id="GO:0000445">
    <property type="term" value="C:THO complex part of transcription export complex"/>
    <property type="evidence" value="ECO:0007669"/>
    <property type="project" value="TreeGrafter"/>
</dbReference>
<reference evidence="5 6" key="1">
    <citation type="submission" date="2016-03" db="EMBL/GenBank/DDBJ databases">
        <authorList>
            <person name="Ploux O."/>
        </authorList>
    </citation>
    <scope>NUCLEOTIDE SEQUENCE [LARGE SCALE GENOMIC DNA]</scope>
    <source>
        <strain evidence="5 6">URUG2</strain>
    </source>
</reference>
<evidence type="ECO:0000256" key="4">
    <source>
        <dbReference type="PROSITE-ProRule" id="PRU00221"/>
    </source>
</evidence>
<dbReference type="InterPro" id="IPR015943">
    <property type="entry name" value="WD40/YVTN_repeat-like_dom_sf"/>
</dbReference>
<proteinExistence type="inferred from homology"/>
<keyword evidence="2" id="KW-0677">Repeat</keyword>
<dbReference type="Proteomes" id="UP000225277">
    <property type="component" value="Unassembled WGS sequence"/>
</dbReference>
<dbReference type="EMBL" id="FJUY01000003">
    <property type="protein sequence ID" value="CZT16741.1"/>
    <property type="molecule type" value="Genomic_DNA"/>
</dbReference>
<dbReference type="PROSITE" id="PS50294">
    <property type="entry name" value="WD_REPEATS_REGION"/>
    <property type="match status" value="2"/>
</dbReference>
<keyword evidence="1 4" id="KW-0853">WD repeat</keyword>
<dbReference type="InterPro" id="IPR019775">
    <property type="entry name" value="WD40_repeat_CS"/>
</dbReference>
<evidence type="ECO:0000256" key="2">
    <source>
        <dbReference type="ARBA" id="ARBA00022737"/>
    </source>
</evidence>
<dbReference type="PANTHER" id="PTHR22839">
    <property type="entry name" value="THO COMPLEX SUBUNIT 3 THO3"/>
    <property type="match status" value="1"/>
</dbReference>